<dbReference type="EMBL" id="MN739170">
    <property type="protein sequence ID" value="QHS92154.1"/>
    <property type="molecule type" value="Genomic_DNA"/>
</dbReference>
<dbReference type="SUPFAM" id="SSF56112">
    <property type="entry name" value="Protein kinase-like (PK-like)"/>
    <property type="match status" value="1"/>
</dbReference>
<dbReference type="PROSITE" id="PS00108">
    <property type="entry name" value="PROTEIN_KINASE_ST"/>
    <property type="match status" value="1"/>
</dbReference>
<dbReference type="GO" id="GO:0004672">
    <property type="term" value="F:protein kinase activity"/>
    <property type="evidence" value="ECO:0007669"/>
    <property type="project" value="InterPro"/>
</dbReference>
<sequence length="339" mass="38914">MMGETIYPLDELHIFTSISFEKDESVDLSGVILPVEDPNGCLLDSKRNKYAVLTYQSVSFQGGYGYLIKSIRETSTSQRVVMVKRPIREYSQLGQEALVQWLVRKTLVQYGMETAVPKVYDIFRRSGRVCFSMEYIRGVFPYEYILKSTTPDHVFFQMLSQLALLCSILQKEIKFDHRDLKTDNVFIRSRPISYSIVVGTTLYTIECPFQLVLMDFGFACLGNMKGITRLNLAKDILPQNDPCPKTGRDLFHCIASFWTDPILRDKMSIETQTEVDAWFLSGKRDYSKLIKKFSTIDWIYVLTAAADFKHEALDAETLLSRIARLHPSILRASEILEAN</sequence>
<dbReference type="InterPro" id="IPR011009">
    <property type="entry name" value="Kinase-like_dom_sf"/>
</dbReference>
<proteinExistence type="predicted"/>
<organism evidence="2">
    <name type="scientific">viral metagenome</name>
    <dbReference type="NCBI Taxonomy" id="1070528"/>
    <lineage>
        <taxon>unclassified sequences</taxon>
        <taxon>metagenomes</taxon>
        <taxon>organismal metagenomes</taxon>
    </lineage>
</organism>
<evidence type="ECO:0000259" key="1">
    <source>
        <dbReference type="PROSITE" id="PS50011"/>
    </source>
</evidence>
<accession>A0A6C0BKE8</accession>
<name>A0A6C0BKE8_9ZZZZ</name>
<dbReference type="InterPro" id="IPR000719">
    <property type="entry name" value="Prot_kinase_dom"/>
</dbReference>
<dbReference type="GO" id="GO:0005524">
    <property type="term" value="F:ATP binding"/>
    <property type="evidence" value="ECO:0007669"/>
    <property type="project" value="InterPro"/>
</dbReference>
<protein>
    <recommendedName>
        <fullName evidence="1">Protein kinase domain-containing protein</fullName>
    </recommendedName>
</protein>
<evidence type="ECO:0000313" key="2">
    <source>
        <dbReference type="EMBL" id="QHS92154.1"/>
    </source>
</evidence>
<dbReference type="InterPro" id="IPR008271">
    <property type="entry name" value="Ser/Thr_kinase_AS"/>
</dbReference>
<reference evidence="2" key="1">
    <citation type="journal article" date="2020" name="Nature">
        <title>Giant virus diversity and host interactions through global metagenomics.</title>
        <authorList>
            <person name="Schulz F."/>
            <person name="Roux S."/>
            <person name="Paez-Espino D."/>
            <person name="Jungbluth S."/>
            <person name="Walsh D.A."/>
            <person name="Denef V.J."/>
            <person name="McMahon K.D."/>
            <person name="Konstantinidis K.T."/>
            <person name="Eloe-Fadrosh E.A."/>
            <person name="Kyrpides N.C."/>
            <person name="Woyke T."/>
        </authorList>
    </citation>
    <scope>NUCLEOTIDE SEQUENCE</scope>
    <source>
        <strain evidence="2">GVMAG-M-3300013285-6</strain>
    </source>
</reference>
<dbReference type="PROSITE" id="PS50011">
    <property type="entry name" value="PROTEIN_KINASE_DOM"/>
    <property type="match status" value="1"/>
</dbReference>
<dbReference type="AlphaFoldDB" id="A0A6C0BKE8"/>
<feature type="domain" description="Protein kinase" evidence="1">
    <location>
        <begin position="53"/>
        <end position="339"/>
    </location>
</feature>
<dbReference type="Gene3D" id="1.10.510.10">
    <property type="entry name" value="Transferase(Phosphotransferase) domain 1"/>
    <property type="match status" value="1"/>
</dbReference>